<dbReference type="InterPro" id="IPR002201">
    <property type="entry name" value="Glyco_trans_9"/>
</dbReference>
<dbReference type="GO" id="GO:0008713">
    <property type="term" value="F:ADP-heptose-lipopolysaccharide heptosyltransferase activity"/>
    <property type="evidence" value="ECO:0007669"/>
    <property type="project" value="TreeGrafter"/>
</dbReference>
<dbReference type="NCBIfam" id="TIGR02201">
    <property type="entry name" value="heptsyl_trn_III"/>
    <property type="match status" value="1"/>
</dbReference>
<dbReference type="Gene3D" id="3.40.50.2000">
    <property type="entry name" value="Glycogen Phosphorylase B"/>
    <property type="match status" value="2"/>
</dbReference>
<accession>A0A679HZM8</accession>
<dbReference type="SUPFAM" id="SSF53756">
    <property type="entry name" value="UDP-Glycosyltransferase/glycogen phosphorylase"/>
    <property type="match status" value="1"/>
</dbReference>
<evidence type="ECO:0000256" key="1">
    <source>
        <dbReference type="ARBA" id="ARBA00022676"/>
    </source>
</evidence>
<dbReference type="RefSeq" id="WP_242451488.1">
    <property type="nucleotide sequence ID" value="NZ_AP019011.1"/>
</dbReference>
<dbReference type="Proteomes" id="UP000463961">
    <property type="component" value="Chromosome"/>
</dbReference>
<proteinExistence type="predicted"/>
<reference evidence="4" key="1">
    <citation type="submission" date="2020-01" db="EMBL/GenBank/DDBJ databases">
        <title>Phosphoaccumulans saitamaens gen. nov., sp. nov., a polyphosphate accumulating bacterium isolated from surface river water.</title>
        <authorList>
            <person name="Watanabe K."/>
            <person name="Suda W."/>
        </authorList>
    </citation>
    <scope>NUCLEOTIDE SEQUENCE [LARGE SCALE GENOMIC DNA]</scope>
    <source>
        <strain evidence="4">ICHIAU1</strain>
    </source>
</reference>
<dbReference type="GO" id="GO:0009244">
    <property type="term" value="P:lipopolysaccharide core region biosynthetic process"/>
    <property type="evidence" value="ECO:0007669"/>
    <property type="project" value="TreeGrafter"/>
</dbReference>
<gene>
    <name evidence="3" type="ORF">ICHIAU1_04330</name>
</gene>
<dbReference type="Pfam" id="PF01075">
    <property type="entry name" value="Glyco_transf_9"/>
    <property type="match status" value="1"/>
</dbReference>
<dbReference type="GO" id="GO:0005829">
    <property type="term" value="C:cytosol"/>
    <property type="evidence" value="ECO:0007669"/>
    <property type="project" value="TreeGrafter"/>
</dbReference>
<organism evidence="3 4">
    <name type="scientific">Fluviibacter phosphoraccumulans</name>
    <dbReference type="NCBI Taxonomy" id="1751046"/>
    <lineage>
        <taxon>Bacteria</taxon>
        <taxon>Pseudomonadati</taxon>
        <taxon>Pseudomonadota</taxon>
        <taxon>Betaproteobacteria</taxon>
        <taxon>Rhodocyclales</taxon>
        <taxon>Fluviibacteraceae</taxon>
        <taxon>Fluviibacter</taxon>
    </lineage>
</organism>
<evidence type="ECO:0000256" key="2">
    <source>
        <dbReference type="ARBA" id="ARBA00022679"/>
    </source>
</evidence>
<evidence type="ECO:0000313" key="4">
    <source>
        <dbReference type="Proteomes" id="UP000463961"/>
    </source>
</evidence>
<name>A0A679HZM8_9RHOO</name>
<dbReference type="InterPro" id="IPR011916">
    <property type="entry name" value="LipoPS_heptosylTferase-III"/>
</dbReference>
<keyword evidence="1" id="KW-0328">Glycosyltransferase</keyword>
<dbReference type="PANTHER" id="PTHR30160:SF1">
    <property type="entry name" value="LIPOPOLYSACCHARIDE 1,2-N-ACETYLGLUCOSAMINETRANSFERASE-RELATED"/>
    <property type="match status" value="1"/>
</dbReference>
<sequence>MLHRYNNAMPFDAINLSQVRRVLVTKLRHHGDVLLASPVLSALKAAAPHVEVDALVYTDTAEMLDGHPDLSQLHCIDRGWKKLGLIGQGTAEWALFTQMKARQYDLLIHLTEHPRGAWLSRLLKPRYAVAPRVNGRGRFWKNSFTHFVSPIMGSGRRHVVEQNLDALRRLGIQPAPDKRALTLVPGVDADAHVSVRLQSLGLKPGGFVHLHPPSRWHFKCWTADGWAEIIARVRAAGWPVVLTAAPGDKEGRLIDQIQQALVRQNEAPALSLAGALSLKELGALTGQAKMFAGVDSAPMHIAAAMKTPVVVLFGPSGEGHWGPWGLPREGQHQVVTRSAQFNCRPCGLDGCGGGKVSECLTSITVDDVWAAMAPLLIK</sequence>
<dbReference type="EMBL" id="AP022345">
    <property type="protein sequence ID" value="BBU68150.1"/>
    <property type="molecule type" value="Genomic_DNA"/>
</dbReference>
<protein>
    <submittedName>
        <fullName evidence="3">Putative lipopolysaccharide heptosyltransferase III</fullName>
    </submittedName>
</protein>
<dbReference type="CDD" id="cd03789">
    <property type="entry name" value="GT9_LPS_heptosyltransferase"/>
    <property type="match status" value="1"/>
</dbReference>
<dbReference type="PANTHER" id="PTHR30160">
    <property type="entry name" value="TETRAACYLDISACCHARIDE 4'-KINASE-RELATED"/>
    <property type="match status" value="1"/>
</dbReference>
<evidence type="ECO:0000313" key="3">
    <source>
        <dbReference type="EMBL" id="BBU68150.1"/>
    </source>
</evidence>
<keyword evidence="2 3" id="KW-0808">Transferase</keyword>
<dbReference type="InterPro" id="IPR051199">
    <property type="entry name" value="LPS_LOS_Heptosyltrfase"/>
</dbReference>
<dbReference type="AlphaFoldDB" id="A0A679HZM8"/>
<keyword evidence="4" id="KW-1185">Reference proteome</keyword>